<dbReference type="Proteomes" id="UP000812966">
    <property type="component" value="Unassembled WGS sequence"/>
</dbReference>
<keyword evidence="3" id="KW-1185">Reference proteome</keyword>
<dbReference type="GO" id="GO:0005829">
    <property type="term" value="C:cytosol"/>
    <property type="evidence" value="ECO:0007669"/>
    <property type="project" value="TreeGrafter"/>
</dbReference>
<accession>A0A8K0NU93</accession>
<evidence type="ECO:0000313" key="2">
    <source>
        <dbReference type="EMBL" id="KAG7562397.1"/>
    </source>
</evidence>
<dbReference type="PANTHER" id="PTHR12875:SF0">
    <property type="entry name" value="GOLGI TO ER TRAFFIC PROTEIN 4 HOMOLOG"/>
    <property type="match status" value="1"/>
</dbReference>
<dbReference type="Pfam" id="PF04190">
    <property type="entry name" value="GET4"/>
    <property type="match status" value="1"/>
</dbReference>
<comment type="caution">
    <text evidence="2">The sequence shown here is derived from an EMBL/GenBank/DDBJ whole genome shotgun (WGS) entry which is preliminary data.</text>
</comment>
<dbReference type="EMBL" id="JABELV010000033">
    <property type="protein sequence ID" value="KAG7562397.1"/>
    <property type="molecule type" value="Genomic_DNA"/>
</dbReference>
<dbReference type="InterPro" id="IPR007317">
    <property type="entry name" value="GET4"/>
</dbReference>
<dbReference type="PANTHER" id="PTHR12875">
    <property type="entry name" value="GOLGI TO ER TRAFFIC PROTEIN 4 HOMOLOG"/>
    <property type="match status" value="1"/>
</dbReference>
<comment type="similarity">
    <text evidence="1">Belongs to the GET4 family.</text>
</comment>
<proteinExistence type="inferred from homology"/>
<evidence type="ECO:0008006" key="4">
    <source>
        <dbReference type="Google" id="ProtNLM"/>
    </source>
</evidence>
<protein>
    <recommendedName>
        <fullName evidence="4">Cytoplasmic protein</fullName>
    </recommendedName>
</protein>
<dbReference type="AlphaFoldDB" id="A0A8K0NU93"/>
<evidence type="ECO:0000313" key="3">
    <source>
        <dbReference type="Proteomes" id="UP000812966"/>
    </source>
</evidence>
<evidence type="ECO:0000256" key="1">
    <source>
        <dbReference type="ARBA" id="ARBA00005351"/>
    </source>
</evidence>
<organism evidence="2 3">
    <name type="scientific">Filobasidium floriforme</name>
    <dbReference type="NCBI Taxonomy" id="5210"/>
    <lineage>
        <taxon>Eukaryota</taxon>
        <taxon>Fungi</taxon>
        <taxon>Dikarya</taxon>
        <taxon>Basidiomycota</taxon>
        <taxon>Agaricomycotina</taxon>
        <taxon>Tremellomycetes</taxon>
        <taxon>Filobasidiales</taxon>
        <taxon>Filobasidiaceae</taxon>
        <taxon>Filobasidium</taxon>
    </lineage>
</organism>
<name>A0A8K0NU93_9TREE</name>
<dbReference type="Gene3D" id="1.25.40.10">
    <property type="entry name" value="Tetratricopeptide repeat domain"/>
    <property type="match status" value="1"/>
</dbReference>
<dbReference type="InterPro" id="IPR011990">
    <property type="entry name" value="TPR-like_helical_dom_sf"/>
</dbReference>
<dbReference type="OrthoDB" id="10252405at2759"/>
<dbReference type="GO" id="GO:0045048">
    <property type="term" value="P:protein insertion into ER membrane"/>
    <property type="evidence" value="ECO:0007669"/>
    <property type="project" value="InterPro"/>
</dbReference>
<sequence>MPPRNLPTDPAKLTPSILRYLESSPPDGYSAHQKARTTAARLVHSGHKQEAIQVLFISAKELLKVQEWGSGTDLGCYMVETYRSAEVQVDSESKARVTQLLALMTSEGTWRKKLADLTIKWSLEFGDCQTGDPDLHKYIGELYYKDRKFVQAEQHLVASCKRDAAVTLAEMAYEWCGKGAEDPAPYACRVVIPFISITPPAILPARTFLSKFITLLSSSDSSFIATTLTYGSGELPLTTSSTLNWLQMAVLTVQRAPAEGVSGVQARGTTGGISREWESLVRKYKGQDKVVGSQAVQEALLHISTNTFKIPPPRQAGGGPDLMNLMGSLFGGAPARR</sequence>
<reference evidence="2" key="1">
    <citation type="submission" date="2020-04" db="EMBL/GenBank/DDBJ databases">
        <title>Analysis of mating type loci in Filobasidium floriforme.</title>
        <authorList>
            <person name="Nowrousian M."/>
        </authorList>
    </citation>
    <scope>NUCLEOTIDE SEQUENCE</scope>
    <source>
        <strain evidence="2">CBS 6242</strain>
    </source>
</reference>
<gene>
    <name evidence="2" type="ORF">FFLO_02177</name>
</gene>